<dbReference type="GO" id="GO:0045766">
    <property type="term" value="P:positive regulation of angiogenesis"/>
    <property type="evidence" value="ECO:0007669"/>
    <property type="project" value="Ensembl"/>
</dbReference>
<dbReference type="GO" id="GO:1901224">
    <property type="term" value="P:positive regulation of non-canonical NF-kappaB signal transduction"/>
    <property type="evidence" value="ECO:0007669"/>
    <property type="project" value="Ensembl"/>
</dbReference>
<feature type="region of interest" description="Disordered" evidence="10">
    <location>
        <begin position="192"/>
        <end position="227"/>
    </location>
</feature>
<evidence type="ECO:0000256" key="1">
    <source>
        <dbReference type="ARBA" id="ARBA00004496"/>
    </source>
</evidence>
<evidence type="ECO:0000256" key="3">
    <source>
        <dbReference type="ARBA" id="ARBA00022490"/>
    </source>
</evidence>
<dbReference type="CDD" id="cd11967">
    <property type="entry name" value="SH3_SASH1"/>
    <property type="match status" value="1"/>
</dbReference>
<keyword evidence="2 9" id="KW-0728">SH3 domain</keyword>
<dbReference type="Pfam" id="PF07653">
    <property type="entry name" value="SH3_2"/>
    <property type="match status" value="1"/>
</dbReference>
<dbReference type="GO" id="GO:0005829">
    <property type="term" value="C:cytosol"/>
    <property type="evidence" value="ECO:0007669"/>
    <property type="project" value="Ensembl"/>
</dbReference>
<comment type="subcellular location">
    <subcellularLocation>
        <location evidence="1">Cytoplasm</location>
    </subcellularLocation>
</comment>
<evidence type="ECO:0000313" key="14">
    <source>
        <dbReference type="Proteomes" id="UP000008225"/>
    </source>
</evidence>
<dbReference type="FunFam" id="1.10.150.50:FF:000024">
    <property type="entry name" value="Putative sam and sh3 domain-containing protein 1"/>
    <property type="match status" value="1"/>
</dbReference>
<dbReference type="InterPro" id="IPR035720">
    <property type="entry name" value="SASH1_SH3"/>
</dbReference>
<dbReference type="GO" id="GO:0005654">
    <property type="term" value="C:nucleoplasm"/>
    <property type="evidence" value="ECO:0007669"/>
    <property type="project" value="Ensembl"/>
</dbReference>
<dbReference type="Pfam" id="PF00536">
    <property type="entry name" value="SAM_1"/>
    <property type="match status" value="1"/>
</dbReference>
<feature type="domain" description="SH3" evidence="11">
    <location>
        <begin position="522"/>
        <end position="583"/>
    </location>
</feature>
<organism evidence="13 14">
    <name type="scientific">Callithrix jacchus</name>
    <name type="common">White-tufted-ear marmoset</name>
    <name type="synonym">Simia Jacchus</name>
    <dbReference type="NCBI Taxonomy" id="9483"/>
    <lineage>
        <taxon>Eukaryota</taxon>
        <taxon>Metazoa</taxon>
        <taxon>Chordata</taxon>
        <taxon>Craniata</taxon>
        <taxon>Vertebrata</taxon>
        <taxon>Euteleostomi</taxon>
        <taxon>Mammalia</taxon>
        <taxon>Eutheria</taxon>
        <taxon>Euarchontoglires</taxon>
        <taxon>Primates</taxon>
        <taxon>Haplorrhini</taxon>
        <taxon>Platyrrhini</taxon>
        <taxon>Cebidae</taxon>
        <taxon>Callitrichinae</taxon>
        <taxon>Callithrix</taxon>
        <taxon>Callithrix</taxon>
    </lineage>
</organism>
<feature type="compositionally biased region" description="Basic and acidic residues" evidence="10">
    <location>
        <begin position="916"/>
        <end position="927"/>
    </location>
</feature>
<evidence type="ECO:0000259" key="11">
    <source>
        <dbReference type="PROSITE" id="PS50002"/>
    </source>
</evidence>
<feature type="compositionally biased region" description="Polar residues" evidence="10">
    <location>
        <begin position="492"/>
        <end position="504"/>
    </location>
</feature>
<dbReference type="CDD" id="cd09559">
    <property type="entry name" value="SAM_SASH1_repeat1"/>
    <property type="match status" value="1"/>
</dbReference>
<comment type="subunit">
    <text evidence="7">Interacts with GNAS. Interacts with IQGAP1. Interacts with TRAF6 (via C-terminus); the interaction is LPS-dependent. Interacts with MAP3K7, CHUK and IKBKB.</text>
</comment>
<dbReference type="SUPFAM" id="SSF50044">
    <property type="entry name" value="SH3-domain"/>
    <property type="match status" value="1"/>
</dbReference>
<evidence type="ECO:0000256" key="9">
    <source>
        <dbReference type="PROSITE-ProRule" id="PRU00192"/>
    </source>
</evidence>
<dbReference type="OMA" id="SMSDWLI"/>
<evidence type="ECO:0000256" key="2">
    <source>
        <dbReference type="ARBA" id="ARBA00022443"/>
    </source>
</evidence>
<dbReference type="Pfam" id="PF26285">
    <property type="entry name" value="SASH1_Homeodomain"/>
    <property type="match status" value="2"/>
</dbReference>
<dbReference type="GO" id="GO:0010595">
    <property type="term" value="P:positive regulation of endothelial cell migration"/>
    <property type="evidence" value="ECO:0007669"/>
    <property type="project" value="Ensembl"/>
</dbReference>
<dbReference type="SUPFAM" id="SSF47769">
    <property type="entry name" value="SAM/Pointed domain"/>
    <property type="match status" value="2"/>
</dbReference>
<dbReference type="PROSITE" id="PS50105">
    <property type="entry name" value="SAM_DOMAIN"/>
    <property type="match status" value="2"/>
</dbReference>
<feature type="region of interest" description="Disordered" evidence="10">
    <location>
        <begin position="681"/>
        <end position="702"/>
    </location>
</feature>
<dbReference type="GO" id="GO:1900745">
    <property type="term" value="P:positive regulation of p38MAPK cascade"/>
    <property type="evidence" value="ECO:0007669"/>
    <property type="project" value="Ensembl"/>
</dbReference>
<dbReference type="Pfam" id="PF12485">
    <property type="entry name" value="SPIDER"/>
    <property type="match status" value="1"/>
</dbReference>
<gene>
    <name evidence="13" type="primary">SASH1</name>
</gene>
<dbReference type="Ensembl" id="ENSCJAT00000079120.3">
    <property type="protein sequence ID" value="ENSCJAP00000058159.3"/>
    <property type="gene ID" value="ENSCJAG00000019537.5"/>
</dbReference>
<dbReference type="GO" id="GO:1902498">
    <property type="term" value="P:regulation of protein autoubiquitination"/>
    <property type="evidence" value="ECO:0007669"/>
    <property type="project" value="Ensembl"/>
</dbReference>
<feature type="region of interest" description="Disordered" evidence="10">
    <location>
        <begin position="97"/>
        <end position="116"/>
    </location>
</feature>
<evidence type="ECO:0000313" key="13">
    <source>
        <dbReference type="Ensembl" id="ENSCJAP00000058159.3"/>
    </source>
</evidence>
<dbReference type="InterPro" id="IPR013761">
    <property type="entry name" value="SAM/pointed_sf"/>
</dbReference>
<dbReference type="GO" id="GO:0010632">
    <property type="term" value="P:regulation of epithelial cell migration"/>
    <property type="evidence" value="ECO:0007669"/>
    <property type="project" value="Ensembl"/>
</dbReference>
<evidence type="ECO:0000256" key="6">
    <source>
        <dbReference type="ARBA" id="ARBA00057807"/>
    </source>
</evidence>
<dbReference type="InterPro" id="IPR021090">
    <property type="entry name" value="SPIDER"/>
</dbReference>
<dbReference type="InterPro" id="IPR037630">
    <property type="entry name" value="SASH1_SAM_repeat2"/>
</dbReference>
<dbReference type="InterPro" id="IPR051725">
    <property type="entry name" value="SAM-SH3_domain_protein"/>
</dbReference>
<dbReference type="GO" id="GO:0000209">
    <property type="term" value="P:protein polyubiquitination"/>
    <property type="evidence" value="ECO:0007669"/>
    <property type="project" value="Ensembl"/>
</dbReference>
<evidence type="ECO:0000256" key="8">
    <source>
        <dbReference type="ARBA" id="ARBA00074059"/>
    </source>
</evidence>
<dbReference type="InterPro" id="IPR001660">
    <property type="entry name" value="SAM"/>
</dbReference>
<dbReference type="FunFam" id="2.30.30.40:FF:000021">
    <property type="entry name" value="Putative sam and sh3 domain-containing protein 1"/>
    <property type="match status" value="1"/>
</dbReference>
<dbReference type="FunFam" id="1.10.150.50:FF:000038">
    <property type="entry name" value="Putative sam and sh3 domain-containing protein 1"/>
    <property type="match status" value="1"/>
</dbReference>
<dbReference type="GeneTree" id="ENSGT00940000156778"/>
<evidence type="ECO:0000256" key="10">
    <source>
        <dbReference type="SAM" id="MobiDB-lite"/>
    </source>
</evidence>
<comment type="function">
    <text evidence="6">Is a positive regulator of NF-kappa-B signaling downstream of TLR4 activation. It acts as a scaffold molecule to assemble a molecular complex that includes TRAF6, MAP3K7, CHUK and IKBKB, thereby facilitating NF-kappa-B signaling activation. Regulates TRAF6 and MAP3K7 ubiquitination. Involved in the regulation of cell mobility. Regulates lipolysaccharide (LPS)-induced endothelial cell migration. Is involved in the regulation of skin pigmentation through the control of melanocyte migration in the epidermis.</text>
</comment>
<dbReference type="GO" id="GO:0060090">
    <property type="term" value="F:molecular adaptor activity"/>
    <property type="evidence" value="ECO:0007669"/>
    <property type="project" value="Ensembl"/>
</dbReference>
<feature type="compositionally biased region" description="Pro residues" evidence="10">
    <location>
        <begin position="1023"/>
        <end position="1033"/>
    </location>
</feature>
<evidence type="ECO:0000256" key="5">
    <source>
        <dbReference type="ARBA" id="ARBA00022737"/>
    </source>
</evidence>
<dbReference type="Proteomes" id="UP000008225">
    <property type="component" value="Chromosome 4"/>
</dbReference>
<evidence type="ECO:0000259" key="12">
    <source>
        <dbReference type="PROSITE" id="PS50105"/>
    </source>
</evidence>
<dbReference type="Pfam" id="PF07647">
    <property type="entry name" value="SAM_2"/>
    <property type="match status" value="1"/>
</dbReference>
<dbReference type="PROSITE" id="PS50002">
    <property type="entry name" value="SH3"/>
    <property type="match status" value="1"/>
</dbReference>
<evidence type="ECO:0000256" key="7">
    <source>
        <dbReference type="ARBA" id="ARBA00064556"/>
    </source>
</evidence>
<keyword evidence="3" id="KW-0963">Cytoplasm</keyword>
<feature type="compositionally biased region" description="Low complexity" evidence="10">
    <location>
        <begin position="299"/>
        <end position="311"/>
    </location>
</feature>
<dbReference type="InterPro" id="IPR036028">
    <property type="entry name" value="SH3-like_dom_sf"/>
</dbReference>
<dbReference type="GO" id="GO:1900044">
    <property type="term" value="P:regulation of protein K63-linked ubiquitination"/>
    <property type="evidence" value="ECO:0007669"/>
    <property type="project" value="Ensembl"/>
</dbReference>
<sequence length="1220" mass="134366">MGVEDPGVGTSRPGLESWPLCFLDGSLGNIDDLAQQYADYYNTCFSDVCERMEELRKRRVSQDLEVEKPDASPTSLQLRSQIEESLGFCSAVSTPEVERKHPLHKSNSEDSSVGKGDWKKKNKYFWQNFRKNQKGIMRQTSKGEDVGYVASEITMSDEERIQLMMMVKEKMITIEEALARLKEYEAQHRQSAALDPADWPDGSYPTFGGSSNCNSREQSDDETEESVKFKRLHKLVNSTRRVRKKLIRVEEMKKPSGEEHVFENSPVLDERSALYSGVHKKPFFFDGSPEKPPEDDSDSLTTSPSSSSLDTWGAGRKLVKTFNKGESRGLIKPPKKMGTFFSYPEEEKAQKVSRSLTEGEMKKGLGSLSHGRTCSFGGFDLTNRSLHIGSNNSDPMGKEGDFVYKEVIKSPTASRISLGKKVKSVKETMRKRMSKKYSSSVSEQDSGLEGMPGSPPPSQPDPEHMDKPKLKAGGSVESLRSSLSGQSSMSGQTVSTTDSSTSNRESVKSEDGDDEELPYRGPFCGRARVHTDFTPSPYDTDSLKLKKGDIIDIISKPPMGTWMGLLNNKVGTFKFIYVDVLSEDEEKPKRPTRRRRKGRPPQPKSVEDLLDRINLKEHMPTFLFNGYEDLDTFKLLEEEDLDELNIRDPEHRAVLLTAVELLQEYDSNSDQSGSQEKLLVDSQGLSGCSPRDSGCYESSENLENGKTRKASLLSAKSSTEPNLKAFSRNQLGNYPTLPLMKSGDALKQGQEEGRLGSGLTSDTSKSCDPPGVTGLNKNRRSLPVSICRSCETLEGPQTVDTWPRSHSLDDLQAEPGTEQDMPTEVTEPPPQIVPEVPQKTSTSVKKAQPPERDSAADNALLLTQSKRFSEPQKLTTKKLEGSIAASARGPSPPQCLPRNYDAQPSGVKHGLARTPLEGHRKGHEFEGTHNPLGTKEGVDAEQRVPETRTQPKIPSQPPPVPAKKSRERLANGLHPVPMGPTGTHPSPDAPCLPMKRGSPASPTSPSDCPPSLAPRPLSGQAPGSPPSTRPPPWLSELPENTSLQEHGVKLGPALTRKFSCARGVDLEMLTENKLHAEGIDLTEEPYSDKHGRCGIPEALVQRYAEDLDQPERDVATNMDQIRVKQLRKQHRMAIPSGGLTEICRKPVSPGCISSVSDWLISIGLPMYASTLSTAGCSALSQVPSLSHTCLQEAGITEERHIRKLLSAARLFKLPPGPKAM</sequence>
<reference evidence="13" key="3">
    <citation type="submission" date="2025-09" db="UniProtKB">
        <authorList>
            <consortium name="Ensembl"/>
        </authorList>
    </citation>
    <scope>IDENTIFICATION</scope>
</reference>
<dbReference type="GO" id="GO:0031435">
    <property type="term" value="F:mitogen-activated protein kinase kinase kinase binding"/>
    <property type="evidence" value="ECO:0007669"/>
    <property type="project" value="Ensembl"/>
</dbReference>
<feature type="region of interest" description="Disordered" evidence="10">
    <location>
        <begin position="284"/>
        <end position="312"/>
    </location>
</feature>
<feature type="domain" description="SAM" evidence="12">
    <location>
        <begin position="1150"/>
        <end position="1214"/>
    </location>
</feature>
<name>A0A2R8ME19_CALJA</name>
<feature type="compositionally biased region" description="Basic residues" evidence="10">
    <location>
        <begin position="590"/>
        <end position="599"/>
    </location>
</feature>
<feature type="compositionally biased region" description="Basic and acidic residues" evidence="10">
    <location>
        <begin position="936"/>
        <end position="946"/>
    </location>
</feature>
<feature type="region of interest" description="Disordered" evidence="10">
    <location>
        <begin position="796"/>
        <end position="1038"/>
    </location>
</feature>
<dbReference type="Gene3D" id="1.10.150.50">
    <property type="entry name" value="Transcription Factor, Ets-1"/>
    <property type="match status" value="2"/>
</dbReference>
<keyword evidence="4" id="KW-0597">Phosphoprotein</keyword>
<protein>
    <recommendedName>
        <fullName evidence="8">SAM and SH3 domain-containing protein 1</fullName>
    </recommendedName>
</protein>
<dbReference type="SMART" id="SM00326">
    <property type="entry name" value="SH3"/>
    <property type="match status" value="1"/>
</dbReference>
<dbReference type="GO" id="GO:0001965">
    <property type="term" value="F:G-protein alpha-subunit binding"/>
    <property type="evidence" value="ECO:0007669"/>
    <property type="project" value="Ensembl"/>
</dbReference>
<feature type="compositionally biased region" description="Low complexity" evidence="10">
    <location>
        <begin position="473"/>
        <end position="491"/>
    </location>
</feature>
<dbReference type="PANTHER" id="PTHR12301:SF3">
    <property type="entry name" value="SAM AND SH3 DOMAIN-CONTAINING PROTEIN 1"/>
    <property type="match status" value="1"/>
</dbReference>
<accession>A0A2R8ME19</accession>
<dbReference type="InterPro" id="IPR001452">
    <property type="entry name" value="SH3_domain"/>
</dbReference>
<dbReference type="InterPro" id="IPR058666">
    <property type="entry name" value="SASH1/NUB1_homeodomain"/>
</dbReference>
<dbReference type="Gene3D" id="2.30.30.40">
    <property type="entry name" value="SH3 Domains"/>
    <property type="match status" value="1"/>
</dbReference>
<keyword evidence="14" id="KW-1185">Reference proteome</keyword>
<feature type="domain" description="SAM" evidence="12">
    <location>
        <begin position="601"/>
        <end position="665"/>
    </location>
</feature>
<dbReference type="InterPro" id="IPR037627">
    <property type="entry name" value="SASH1_SAM_repeat1"/>
</dbReference>
<evidence type="ECO:0000256" key="4">
    <source>
        <dbReference type="ARBA" id="ARBA00022553"/>
    </source>
</evidence>
<dbReference type="GO" id="GO:0032991">
    <property type="term" value="C:protein-containing complex"/>
    <property type="evidence" value="ECO:0007669"/>
    <property type="project" value="Ensembl"/>
</dbReference>
<feature type="region of interest" description="Disordered" evidence="10">
    <location>
        <begin position="752"/>
        <end position="776"/>
    </location>
</feature>
<feature type="region of interest" description="Disordered" evidence="10">
    <location>
        <begin position="586"/>
        <end position="608"/>
    </location>
</feature>
<feature type="region of interest" description="Disordered" evidence="10">
    <location>
        <begin position="417"/>
        <end position="523"/>
    </location>
</feature>
<reference evidence="13" key="1">
    <citation type="submission" date="2009-03" db="EMBL/GenBank/DDBJ databases">
        <authorList>
            <person name="Warren W."/>
            <person name="Ye L."/>
            <person name="Minx P."/>
            <person name="Worley K."/>
            <person name="Gibbs R."/>
            <person name="Wilson R.K."/>
        </authorList>
    </citation>
    <scope>NUCLEOTIDE SEQUENCE [LARGE SCALE GENOMIC DNA]</scope>
</reference>
<dbReference type="CDD" id="cd09492">
    <property type="entry name" value="SAM_SASH1_repeat2"/>
    <property type="match status" value="1"/>
</dbReference>
<feature type="compositionally biased region" description="Low complexity" evidence="10">
    <location>
        <begin position="436"/>
        <end position="452"/>
    </location>
</feature>
<reference evidence="13" key="2">
    <citation type="submission" date="2025-08" db="UniProtKB">
        <authorList>
            <consortium name="Ensembl"/>
        </authorList>
    </citation>
    <scope>IDENTIFICATION</scope>
</reference>
<dbReference type="Bgee" id="ENSCJAG00000019537">
    <property type="expression patterns" value="Expressed in heart and 6 other cell types or tissues"/>
</dbReference>
<dbReference type="SMART" id="SM00454">
    <property type="entry name" value="SAM"/>
    <property type="match status" value="2"/>
</dbReference>
<dbReference type="AlphaFoldDB" id="A0A2R8ME19"/>
<proteinExistence type="predicted"/>
<dbReference type="PANTHER" id="PTHR12301">
    <property type="entry name" value="SAM-DOMAIN, SH3 AND NUCLEAR LOCALIZATION SIGNALS PROTEIN RELATED"/>
    <property type="match status" value="1"/>
</dbReference>
<keyword evidence="5" id="KW-0677">Repeat</keyword>
<dbReference type="GO" id="GO:0031666">
    <property type="term" value="P:positive regulation of lipopolysaccharide-mediated signaling pathway"/>
    <property type="evidence" value="ECO:0007669"/>
    <property type="project" value="Ensembl"/>
</dbReference>